<name>A0ABV2YN40_9ACTN</name>
<feature type="transmembrane region" description="Helical" evidence="2">
    <location>
        <begin position="62"/>
        <end position="80"/>
    </location>
</feature>
<feature type="transmembrane region" description="Helical" evidence="2">
    <location>
        <begin position="132"/>
        <end position="156"/>
    </location>
</feature>
<feature type="compositionally biased region" description="Low complexity" evidence="1">
    <location>
        <begin position="735"/>
        <end position="746"/>
    </location>
</feature>
<evidence type="ECO:0000313" key="4">
    <source>
        <dbReference type="Proteomes" id="UP001550850"/>
    </source>
</evidence>
<keyword evidence="2" id="KW-1133">Transmembrane helix</keyword>
<evidence type="ECO:0000256" key="1">
    <source>
        <dbReference type="SAM" id="MobiDB-lite"/>
    </source>
</evidence>
<reference evidence="3 4" key="1">
    <citation type="submission" date="2024-06" db="EMBL/GenBank/DDBJ databases">
        <title>The Natural Products Discovery Center: Release of the First 8490 Sequenced Strains for Exploring Actinobacteria Biosynthetic Diversity.</title>
        <authorList>
            <person name="Kalkreuter E."/>
            <person name="Kautsar S.A."/>
            <person name="Yang D."/>
            <person name="Bader C.D."/>
            <person name="Teijaro C.N."/>
            <person name="Fluegel L."/>
            <person name="Davis C.M."/>
            <person name="Simpson J.R."/>
            <person name="Lauterbach L."/>
            <person name="Steele A.D."/>
            <person name="Gui C."/>
            <person name="Meng S."/>
            <person name="Li G."/>
            <person name="Viehrig K."/>
            <person name="Ye F."/>
            <person name="Su P."/>
            <person name="Kiefer A.F."/>
            <person name="Nichols A."/>
            <person name="Cepeda A.J."/>
            <person name="Yan W."/>
            <person name="Fan B."/>
            <person name="Jiang Y."/>
            <person name="Adhikari A."/>
            <person name="Zheng C.-J."/>
            <person name="Schuster L."/>
            <person name="Cowan T.M."/>
            <person name="Smanski M.J."/>
            <person name="Chevrette M.G."/>
            <person name="De Carvalho L.P.S."/>
            <person name="Shen B."/>
        </authorList>
    </citation>
    <scope>NUCLEOTIDE SEQUENCE [LARGE SCALE GENOMIC DNA]</scope>
    <source>
        <strain evidence="3 4">NPDC038104</strain>
    </source>
</reference>
<feature type="transmembrane region" description="Helical" evidence="2">
    <location>
        <begin position="329"/>
        <end position="350"/>
    </location>
</feature>
<feature type="compositionally biased region" description="Gly residues" evidence="1">
    <location>
        <begin position="754"/>
        <end position="767"/>
    </location>
</feature>
<evidence type="ECO:0000256" key="2">
    <source>
        <dbReference type="SAM" id="Phobius"/>
    </source>
</evidence>
<feature type="transmembrane region" description="Helical" evidence="2">
    <location>
        <begin position="362"/>
        <end position="385"/>
    </location>
</feature>
<evidence type="ECO:0008006" key="5">
    <source>
        <dbReference type="Google" id="ProtNLM"/>
    </source>
</evidence>
<sequence length="767" mass="80328">MRRGAAALLCAGLVVLGSPWVADSLMELPPDEPVPALVSRVLLSVRWDLSPGPEEWEQSYSLAGRTFLVTVVLGLLLLAPRVLGGVRARVRWAAALGLAIALSLVASVLSWLTLLTQDGSTWVLGLGPEQVFLNVLVDGLLFGLLLGLVLAAVAAARPGSSAPAPGRAALPFAPNLVRERSRQMRLSVLSSSAGLPGGVVAGGSVPGDATRYLCALTHLDPAFARRVVDGVLADELGAVAPSPGVDLVPVVRHALAARRRHAALSRRLAAVWCLIGVLGPLWLFFAAFAFRALGAAPARSARRGRAAPADLWSARGSELPDVRTTLRGLIGPAAALLVTGVVLGLGLSALPLPGFLAWLAGGYLGGVPPLLAVVAGGVLAFRVLLRDEEELDARLRAGLLRDTFDPRSAPLPWPDPHLASRVEAVAEAQHGNVTVYSGFDPYVGWGSRDSQWAFSVPLLPASPGEAVDPFDAWDVVERLRARLAETAGAAGAVLKDRVFLAGTELEGHADLLPDLLRAPGSRLAPDAVRDIARTPAGPARHCLTAHFPLWGGEVVPSHLLHVSVADRTLHLRCERYVLAPVRRDAHEIDLRGGVPPELFRGTLLVRALRRTGGIPGGAVGAFLDHAFEGRRRARRLDRDRGAAVTDPAFDRGARLSIRELGQGGEYLNHFQRADAQEALASLDRHTLAAVRDFLDDHGVSTEDFRSQAQTILNHGVLQTGGVSVVGNQAVGQGAQAQAGTANAQAPGPGPGPRTGPGAGPAGGAPRG</sequence>
<feature type="transmembrane region" description="Helical" evidence="2">
    <location>
        <begin position="92"/>
        <end position="112"/>
    </location>
</feature>
<evidence type="ECO:0000313" key="3">
    <source>
        <dbReference type="EMBL" id="MEU3556959.1"/>
    </source>
</evidence>
<comment type="caution">
    <text evidence="3">The sequence shown here is derived from an EMBL/GenBank/DDBJ whole genome shotgun (WGS) entry which is preliminary data.</text>
</comment>
<dbReference type="EMBL" id="JBEZUR010000044">
    <property type="protein sequence ID" value="MEU3556959.1"/>
    <property type="molecule type" value="Genomic_DNA"/>
</dbReference>
<proteinExistence type="predicted"/>
<dbReference type="RefSeq" id="WP_174721534.1">
    <property type="nucleotide sequence ID" value="NZ_BEVZ01000002.1"/>
</dbReference>
<accession>A0ABV2YN40</accession>
<gene>
    <name evidence="3" type="ORF">AB0E65_22485</name>
</gene>
<feature type="region of interest" description="Disordered" evidence="1">
    <location>
        <begin position="735"/>
        <end position="767"/>
    </location>
</feature>
<keyword evidence="2" id="KW-0472">Membrane</keyword>
<feature type="transmembrane region" description="Helical" evidence="2">
    <location>
        <begin position="268"/>
        <end position="290"/>
    </location>
</feature>
<organism evidence="3 4">
    <name type="scientific">Streptomyces fragilis</name>
    <dbReference type="NCBI Taxonomy" id="67301"/>
    <lineage>
        <taxon>Bacteria</taxon>
        <taxon>Bacillati</taxon>
        <taxon>Actinomycetota</taxon>
        <taxon>Actinomycetes</taxon>
        <taxon>Kitasatosporales</taxon>
        <taxon>Streptomycetaceae</taxon>
        <taxon>Streptomyces</taxon>
    </lineage>
</organism>
<dbReference type="Proteomes" id="UP001550850">
    <property type="component" value="Unassembled WGS sequence"/>
</dbReference>
<keyword evidence="2" id="KW-0812">Transmembrane</keyword>
<protein>
    <recommendedName>
        <fullName evidence="5">Integral membrane protein</fullName>
    </recommendedName>
</protein>
<keyword evidence="4" id="KW-1185">Reference proteome</keyword>